<dbReference type="Gene3D" id="1.10.10.10">
    <property type="entry name" value="Winged helix-like DNA-binding domain superfamily/Winged helix DNA-binding domain"/>
    <property type="match status" value="1"/>
</dbReference>
<gene>
    <name evidence="2" type="ORF">LCGC14_2761080</name>
</gene>
<organism evidence="2">
    <name type="scientific">marine sediment metagenome</name>
    <dbReference type="NCBI Taxonomy" id="412755"/>
    <lineage>
        <taxon>unclassified sequences</taxon>
        <taxon>metagenomes</taxon>
        <taxon>ecological metagenomes</taxon>
    </lineage>
</organism>
<dbReference type="AlphaFoldDB" id="A0A0F9B7I9"/>
<dbReference type="InterPro" id="IPR036388">
    <property type="entry name" value="WH-like_DNA-bd_sf"/>
</dbReference>
<proteinExistence type="predicted"/>
<evidence type="ECO:0000313" key="2">
    <source>
        <dbReference type="EMBL" id="KKK86654.1"/>
    </source>
</evidence>
<dbReference type="EMBL" id="LAZR01050748">
    <property type="protein sequence ID" value="KKK86654.1"/>
    <property type="molecule type" value="Genomic_DNA"/>
</dbReference>
<evidence type="ECO:0000256" key="1">
    <source>
        <dbReference type="SAM" id="MobiDB-lite"/>
    </source>
</evidence>
<accession>A0A0F9B7I9</accession>
<feature type="region of interest" description="Disordered" evidence="1">
    <location>
        <begin position="29"/>
        <end position="48"/>
    </location>
</feature>
<feature type="compositionally biased region" description="Polar residues" evidence="1">
    <location>
        <begin position="34"/>
        <end position="44"/>
    </location>
</feature>
<protein>
    <submittedName>
        <fullName evidence="2">Uncharacterized protein</fullName>
    </submittedName>
</protein>
<reference evidence="2" key="1">
    <citation type="journal article" date="2015" name="Nature">
        <title>Complex archaea that bridge the gap between prokaryotes and eukaryotes.</title>
        <authorList>
            <person name="Spang A."/>
            <person name="Saw J.H."/>
            <person name="Jorgensen S.L."/>
            <person name="Zaremba-Niedzwiedzka K."/>
            <person name="Martijn J."/>
            <person name="Lind A.E."/>
            <person name="van Eijk R."/>
            <person name="Schleper C."/>
            <person name="Guy L."/>
            <person name="Ettema T.J."/>
        </authorList>
    </citation>
    <scope>NUCLEOTIDE SEQUENCE</scope>
</reference>
<name>A0A0F9B7I9_9ZZZZ</name>
<sequence length="207" mass="22495">MALLYPLTSTMPSSPISTGARLRLGSNLAPSPASPNLNSHQINGSKKKTLQTLRARHHNIIRLLVQGFTHQAIADHLEVSVGMVSRTANSELGKQKILAMQAEADTASIDIVREFAELAPVALEVAEDIMVDNTEKASDRLNAVKVILQGAGHTGNHNRLDINVHHLTDEDIQAAKMLGRERGKVFEIEEGKEVEEAVILSENSDES</sequence>
<comment type="caution">
    <text evidence="2">The sequence shown here is derived from an EMBL/GenBank/DDBJ whole genome shotgun (WGS) entry which is preliminary data.</text>
</comment>